<feature type="transmembrane region" description="Helical" evidence="1">
    <location>
        <begin position="12"/>
        <end position="35"/>
    </location>
</feature>
<evidence type="ECO:0000313" key="2">
    <source>
        <dbReference type="EnsemblMetazoa" id="ACUA003466-PA"/>
    </source>
</evidence>
<name>A0A182LW88_9DIPT</name>
<reference evidence="3" key="1">
    <citation type="submission" date="2013-09" db="EMBL/GenBank/DDBJ databases">
        <title>The Genome Sequence of Anopheles culicifacies species A.</title>
        <authorList>
            <consortium name="The Broad Institute Genomics Platform"/>
            <person name="Neafsey D.E."/>
            <person name="Besansky N."/>
            <person name="Howell P."/>
            <person name="Walton C."/>
            <person name="Young S.K."/>
            <person name="Zeng Q."/>
            <person name="Gargeya S."/>
            <person name="Fitzgerald M."/>
            <person name="Haas B."/>
            <person name="Abouelleil A."/>
            <person name="Allen A.W."/>
            <person name="Alvarado L."/>
            <person name="Arachchi H.M."/>
            <person name="Berlin A.M."/>
            <person name="Chapman S.B."/>
            <person name="Gainer-Dewar J."/>
            <person name="Goldberg J."/>
            <person name="Griggs A."/>
            <person name="Gujja S."/>
            <person name="Hansen M."/>
            <person name="Howarth C."/>
            <person name="Imamovic A."/>
            <person name="Ireland A."/>
            <person name="Larimer J."/>
            <person name="McCowan C."/>
            <person name="Murphy C."/>
            <person name="Pearson M."/>
            <person name="Poon T.W."/>
            <person name="Priest M."/>
            <person name="Roberts A."/>
            <person name="Saif S."/>
            <person name="Shea T."/>
            <person name="Sisk P."/>
            <person name="Sykes S."/>
            <person name="Wortman J."/>
            <person name="Nusbaum C."/>
            <person name="Birren B."/>
        </authorList>
    </citation>
    <scope>NUCLEOTIDE SEQUENCE [LARGE SCALE GENOMIC DNA]</scope>
    <source>
        <strain evidence="3">A-37</strain>
    </source>
</reference>
<accession>A0A182LW88</accession>
<proteinExistence type="predicted"/>
<dbReference type="EMBL" id="AXCM01001223">
    <property type="status" value="NOT_ANNOTATED_CDS"/>
    <property type="molecule type" value="Genomic_DNA"/>
</dbReference>
<dbReference type="AlphaFoldDB" id="A0A182LW88"/>
<keyword evidence="1" id="KW-1133">Transmembrane helix</keyword>
<dbReference type="EnsemblMetazoa" id="ACUA003466-RA">
    <property type="protein sequence ID" value="ACUA003466-PA"/>
    <property type="gene ID" value="ACUA003466"/>
</dbReference>
<organism evidence="2 3">
    <name type="scientific">Anopheles culicifacies</name>
    <dbReference type="NCBI Taxonomy" id="139723"/>
    <lineage>
        <taxon>Eukaryota</taxon>
        <taxon>Metazoa</taxon>
        <taxon>Ecdysozoa</taxon>
        <taxon>Arthropoda</taxon>
        <taxon>Hexapoda</taxon>
        <taxon>Insecta</taxon>
        <taxon>Pterygota</taxon>
        <taxon>Neoptera</taxon>
        <taxon>Endopterygota</taxon>
        <taxon>Diptera</taxon>
        <taxon>Nematocera</taxon>
        <taxon>Culicoidea</taxon>
        <taxon>Culicidae</taxon>
        <taxon>Anophelinae</taxon>
        <taxon>Anopheles</taxon>
        <taxon>culicifacies species complex</taxon>
    </lineage>
</organism>
<keyword evidence="3" id="KW-1185">Reference proteome</keyword>
<sequence>MRFLTRVTHHFVSPAIGSMCKLATTAVSTWVWFFAGVHTQMQIVPVFVWHFVIAMLTLVRELLCVNRLLMLFQLITEMKSCVTLITPVPAILLSRFGSESTFISK</sequence>
<evidence type="ECO:0000256" key="1">
    <source>
        <dbReference type="SAM" id="Phobius"/>
    </source>
</evidence>
<evidence type="ECO:0000313" key="3">
    <source>
        <dbReference type="Proteomes" id="UP000075883"/>
    </source>
</evidence>
<dbReference type="Proteomes" id="UP000075883">
    <property type="component" value="Unassembled WGS sequence"/>
</dbReference>
<protein>
    <submittedName>
        <fullName evidence="2">Uncharacterized protein</fullName>
    </submittedName>
</protein>
<feature type="transmembrane region" description="Helical" evidence="1">
    <location>
        <begin position="47"/>
        <end position="69"/>
    </location>
</feature>
<dbReference type="VEuPathDB" id="VectorBase:ACUA003466"/>
<keyword evidence="1" id="KW-0812">Transmembrane</keyword>
<reference evidence="2" key="2">
    <citation type="submission" date="2020-05" db="UniProtKB">
        <authorList>
            <consortium name="EnsemblMetazoa"/>
        </authorList>
    </citation>
    <scope>IDENTIFICATION</scope>
    <source>
        <strain evidence="2">A-37</strain>
    </source>
</reference>
<keyword evidence="1" id="KW-0472">Membrane</keyword>